<proteinExistence type="predicted"/>
<dbReference type="eggNOG" id="COG2010">
    <property type="taxonomic scope" value="Bacteria"/>
</dbReference>
<dbReference type="EMBL" id="JMIH01000005">
    <property type="protein sequence ID" value="KEO75651.1"/>
    <property type="molecule type" value="Genomic_DNA"/>
</dbReference>
<dbReference type="AlphaFoldDB" id="A0A074L0B0"/>
<organism evidence="3 4">
    <name type="scientific">Anditalea andensis</name>
    <dbReference type="NCBI Taxonomy" id="1048983"/>
    <lineage>
        <taxon>Bacteria</taxon>
        <taxon>Pseudomonadati</taxon>
        <taxon>Bacteroidota</taxon>
        <taxon>Cytophagia</taxon>
        <taxon>Cytophagales</taxon>
        <taxon>Cytophagaceae</taxon>
        <taxon>Anditalea</taxon>
    </lineage>
</organism>
<comment type="caution">
    <text evidence="3">The sequence shown here is derived from an EMBL/GenBank/DDBJ whole genome shotgun (WGS) entry which is preliminary data.</text>
</comment>
<dbReference type="Gene3D" id="2.60.120.380">
    <property type="match status" value="1"/>
</dbReference>
<reference evidence="3 4" key="1">
    <citation type="submission" date="2014-04" db="EMBL/GenBank/DDBJ databases">
        <title>Characterization and application of a salt tolerant electro-active bacterium.</title>
        <authorList>
            <person name="Yang L."/>
            <person name="Wei S."/>
            <person name="Tay Q.X.M."/>
        </authorList>
    </citation>
    <scope>NUCLEOTIDE SEQUENCE [LARGE SCALE GENOMIC DNA]</scope>
    <source>
        <strain evidence="3 4">LY1</strain>
    </source>
</reference>
<evidence type="ECO:0000313" key="4">
    <source>
        <dbReference type="Proteomes" id="UP000027821"/>
    </source>
</evidence>
<dbReference type="eggNOG" id="COG2133">
    <property type="taxonomic scope" value="Bacteria"/>
</dbReference>
<evidence type="ECO:0000313" key="3">
    <source>
        <dbReference type="EMBL" id="KEO75651.1"/>
    </source>
</evidence>
<name>A0A074L0B0_9BACT</name>
<keyword evidence="1" id="KW-0732">Signal</keyword>
<dbReference type="RefSeq" id="WP_035069138.1">
    <property type="nucleotide sequence ID" value="NZ_JMIH01000005.1"/>
</dbReference>
<dbReference type="OrthoDB" id="938897at2"/>
<dbReference type="Proteomes" id="UP000027821">
    <property type="component" value="Unassembled WGS sequence"/>
</dbReference>
<keyword evidence="4" id="KW-1185">Reference proteome</keyword>
<dbReference type="STRING" id="1048983.EL17_23815"/>
<evidence type="ECO:0000259" key="2">
    <source>
        <dbReference type="Pfam" id="PF06439"/>
    </source>
</evidence>
<dbReference type="Gene3D" id="2.60.120.560">
    <property type="entry name" value="Exo-inulinase, domain 1"/>
    <property type="match status" value="1"/>
</dbReference>
<evidence type="ECO:0000256" key="1">
    <source>
        <dbReference type="SAM" id="SignalP"/>
    </source>
</evidence>
<dbReference type="InterPro" id="IPR010496">
    <property type="entry name" value="AL/BT2_dom"/>
</dbReference>
<dbReference type="GO" id="GO:0016787">
    <property type="term" value="F:hydrolase activity"/>
    <property type="evidence" value="ECO:0007669"/>
    <property type="project" value="InterPro"/>
</dbReference>
<dbReference type="SUPFAM" id="SSF56988">
    <property type="entry name" value="Anthrax protective antigen"/>
    <property type="match status" value="1"/>
</dbReference>
<dbReference type="Pfam" id="PF06439">
    <property type="entry name" value="3keto-disac_hyd"/>
    <property type="match status" value="1"/>
</dbReference>
<gene>
    <name evidence="3" type="ORF">EL17_23815</name>
</gene>
<feature type="chain" id="PRO_5001695577" description="3-keto-alpha-glucoside-1,2-lyase/3-keto-2-hydroxy-glucal hydratase domain-containing protein" evidence="1">
    <location>
        <begin position="30"/>
        <end position="609"/>
    </location>
</feature>
<protein>
    <recommendedName>
        <fullName evidence="2">3-keto-alpha-glucoside-1,2-lyase/3-keto-2-hydroxy-glucal hydratase domain-containing protein</fullName>
    </recommendedName>
</protein>
<feature type="domain" description="3-keto-alpha-glucoside-1,2-lyase/3-keto-2-hydroxy-glucal hydratase" evidence="2">
    <location>
        <begin position="38"/>
        <end position="243"/>
    </location>
</feature>
<feature type="signal peptide" evidence="1">
    <location>
        <begin position="1"/>
        <end position="29"/>
    </location>
</feature>
<sequence length="609" mass="66624">MHTNRKLCVRLGKGYLMVLLCLSGYQVTAQETIHLTTLDQFKDPGKSWTEAGEVQGSLTVDGSMKSSKGNGILVNIPTKREKGKDLYTNESFGDMDMEVDFLLTKGSNSGIYIQGMYEIQLIDSWTNVSPKSGDNGGIYERWDESRTGAKGYNGYAPRQNASKAPGLWQHLKVSFQAPRFDDLGNKIAPAKMIRVELNGVLIHDNVTLDGPTRGAMFSKEVAKGPLRLQGDHGAVAFRNLKVKTYDTPAPKLLDLSYILYEGEYQQLPDFASATAAQNNSASFLTGNIRTKSKQFLIRYKGKLQVEEAGDYHIALQVPGGMGNIKIAGQEVIELTRNGGQHMVKLQAGTHDFELVYSKFQDWVNSALGLSISGTGLRDTQYSQSAAPDRVGADPILVDPVTQPVLRSFMDLPGRIRVTHAVSAGSTNGVHYTYDLAHGSLIQVWRGGFLDATPMWNSRGDGSSRPRGAVQYFGEPAFAIGSQDADGVLVLNDTTGTGFKPEGYSIQDDPNHLAFQYRIHGLKVIDDIEILSSGEGIKRKITTDGEGNDLYIRVASASAIKEIENGLYLIGEKAYYIQFEGGQKPILKNASNTTELLLPVGTSVTYSMFF</sequence>
<accession>A0A074L0B0</accession>